<comment type="subcellular location">
    <subcellularLocation>
        <location evidence="5">Cytoplasm</location>
    </subcellularLocation>
</comment>
<dbReference type="PANTHER" id="PTHR43194:SF5">
    <property type="entry name" value="PIMELOYL-[ACYL-CARRIER PROTEIN] METHYL ESTER ESTERASE"/>
    <property type="match status" value="1"/>
</dbReference>
<dbReference type="GO" id="GO:0090499">
    <property type="term" value="F:pimelyl-[acyl-carrier protein] methyl ester esterase activity"/>
    <property type="evidence" value="ECO:0007669"/>
    <property type="project" value="UniProtKB-EC"/>
</dbReference>
<sequence>MTLHKTTPNTTSPLTTIHGWGLNAAVWDDIGDRLKTGYAFNAIDLPGFGKSPMLAGEYTLAALADAVAEAMPSPSVLMGWSLGGLVALEVARRHPERVDALIVVASGPRFTEAEDWPYGVAPDVLDAFSETVAEDPKTALQRFLILQAGRTDLGRATVKKLKPLLSRYGLPNRDALEKGLVLLRETDFRHVMDEIRCPVLFILGSRDNLVSPAVVADLWRLCPGCRMAVIDGGAHAPFISHPVEFLEVLIPFLGDIH</sequence>
<dbReference type="InterPro" id="IPR010076">
    <property type="entry name" value="BioH"/>
</dbReference>
<feature type="binding site" evidence="5">
    <location>
        <begin position="81"/>
        <end position="82"/>
    </location>
    <ligand>
        <name>substrate</name>
    </ligand>
</feature>
<keyword evidence="3 5" id="KW-0093">Biotin biosynthesis</keyword>
<dbReference type="EMBL" id="CAADFF010000004">
    <property type="protein sequence ID" value="VFJ86672.1"/>
    <property type="molecule type" value="Genomic_DNA"/>
</dbReference>
<evidence type="ECO:0000313" key="7">
    <source>
        <dbReference type="EMBL" id="VFJ86672.1"/>
    </source>
</evidence>
<evidence type="ECO:0000256" key="3">
    <source>
        <dbReference type="ARBA" id="ARBA00022756"/>
    </source>
</evidence>
<evidence type="ECO:0000256" key="5">
    <source>
        <dbReference type="HAMAP-Rule" id="MF_01260"/>
    </source>
</evidence>
<comment type="similarity">
    <text evidence="5">Belongs to the AB hydrolase superfamily. Carboxylesterase BioH family.</text>
</comment>
<dbReference type="NCBIfam" id="TIGR01738">
    <property type="entry name" value="bioH"/>
    <property type="match status" value="1"/>
</dbReference>
<dbReference type="EC" id="3.1.1.85" evidence="5"/>
<dbReference type="InterPro" id="IPR029058">
    <property type="entry name" value="AB_hydrolase_fold"/>
</dbReference>
<feature type="binding site" evidence="5">
    <location>
        <position position="235"/>
    </location>
    <ligand>
        <name>substrate</name>
    </ligand>
</feature>
<dbReference type="Pfam" id="PF00561">
    <property type="entry name" value="Abhydrolase_1"/>
    <property type="match status" value="1"/>
</dbReference>
<comment type="subunit">
    <text evidence="5">Monomer.</text>
</comment>
<keyword evidence="1 5" id="KW-0719">Serine esterase</keyword>
<feature type="domain" description="AB hydrolase-1" evidence="6">
    <location>
        <begin position="17"/>
        <end position="242"/>
    </location>
</feature>
<dbReference type="InterPro" id="IPR000073">
    <property type="entry name" value="AB_hydrolase_1"/>
</dbReference>
<feature type="binding site" evidence="5">
    <location>
        <position position="20"/>
    </location>
    <ligand>
        <name>substrate</name>
    </ligand>
</feature>
<organism evidence="7">
    <name type="scientific">Candidatus Kentrum sp. LFY</name>
    <dbReference type="NCBI Taxonomy" id="2126342"/>
    <lineage>
        <taxon>Bacteria</taxon>
        <taxon>Pseudomonadati</taxon>
        <taxon>Pseudomonadota</taxon>
        <taxon>Gammaproteobacteria</taxon>
        <taxon>Candidatus Kentrum</taxon>
    </lineage>
</organism>
<feature type="binding site" evidence="5">
    <location>
        <begin position="143"/>
        <end position="147"/>
    </location>
    <ligand>
        <name>substrate</name>
    </ligand>
</feature>
<comment type="catalytic activity">
    <reaction evidence="5">
        <text>6-carboxyhexanoyl-[ACP] methyl ester + H2O = 6-carboxyhexanoyl-[ACP] + methanol + H(+)</text>
        <dbReference type="Rhea" id="RHEA:42700"/>
        <dbReference type="Rhea" id="RHEA-COMP:9955"/>
        <dbReference type="Rhea" id="RHEA-COMP:10186"/>
        <dbReference type="ChEBI" id="CHEBI:15377"/>
        <dbReference type="ChEBI" id="CHEBI:15378"/>
        <dbReference type="ChEBI" id="CHEBI:17790"/>
        <dbReference type="ChEBI" id="CHEBI:78846"/>
        <dbReference type="ChEBI" id="CHEBI:82735"/>
        <dbReference type="EC" id="3.1.1.85"/>
    </reaction>
</comment>
<comment type="pathway">
    <text evidence="5">Cofactor biosynthesis; biotin biosynthesis.</text>
</comment>
<dbReference type="InterPro" id="IPR050228">
    <property type="entry name" value="Carboxylesterase_BioH"/>
</dbReference>
<dbReference type="AlphaFoldDB" id="A0A450U5R6"/>
<feature type="active site" description="Nucleophile" evidence="5">
    <location>
        <position position="81"/>
    </location>
</feature>
<dbReference type="PANTHER" id="PTHR43194">
    <property type="entry name" value="HYDROLASE ALPHA/BETA FOLD FAMILY"/>
    <property type="match status" value="1"/>
</dbReference>
<gene>
    <name evidence="5" type="primary">bioH</name>
    <name evidence="7" type="ORF">BECKLFY1418B_GA0070995_10047</name>
</gene>
<accession>A0A450U5R6</accession>
<proteinExistence type="inferred from homology"/>
<evidence type="ECO:0000256" key="2">
    <source>
        <dbReference type="ARBA" id="ARBA00022490"/>
    </source>
</evidence>
<keyword evidence="4 5" id="KW-0378">Hydrolase</keyword>
<dbReference type="SUPFAM" id="SSF53474">
    <property type="entry name" value="alpha/beta-Hydrolases"/>
    <property type="match status" value="1"/>
</dbReference>
<feature type="active site" evidence="5">
    <location>
        <position position="207"/>
    </location>
</feature>
<evidence type="ECO:0000256" key="1">
    <source>
        <dbReference type="ARBA" id="ARBA00022487"/>
    </source>
</evidence>
<dbReference type="GO" id="GO:0005737">
    <property type="term" value="C:cytoplasm"/>
    <property type="evidence" value="ECO:0007669"/>
    <property type="project" value="UniProtKB-SubCell"/>
</dbReference>
<evidence type="ECO:0000259" key="6">
    <source>
        <dbReference type="Pfam" id="PF00561"/>
    </source>
</evidence>
<dbReference type="HAMAP" id="MF_01260">
    <property type="entry name" value="Carboxylester"/>
    <property type="match status" value="1"/>
</dbReference>
<protein>
    <recommendedName>
        <fullName evidence="5">Pimeloyl-[acyl-carrier protein] methyl ester esterase</fullName>
        <ecNumber evidence="5">3.1.1.85</ecNumber>
    </recommendedName>
    <alternativeName>
        <fullName evidence="5">Biotin synthesis protein BioH</fullName>
    </alternativeName>
    <alternativeName>
        <fullName evidence="5">Carboxylesterase BioH</fullName>
    </alternativeName>
</protein>
<reference evidence="7" key="1">
    <citation type="submission" date="2019-02" db="EMBL/GenBank/DDBJ databases">
        <authorList>
            <person name="Gruber-Vodicka R. H."/>
            <person name="Seah K. B. B."/>
        </authorList>
    </citation>
    <scope>NUCLEOTIDE SEQUENCE</scope>
    <source>
        <strain evidence="7">BECK_M7</strain>
    </source>
</reference>
<dbReference type="Gene3D" id="3.40.50.1820">
    <property type="entry name" value="alpha/beta hydrolase"/>
    <property type="match status" value="1"/>
</dbReference>
<dbReference type="PRINTS" id="PR00111">
    <property type="entry name" value="ABHYDROLASE"/>
</dbReference>
<evidence type="ECO:0000256" key="4">
    <source>
        <dbReference type="ARBA" id="ARBA00022801"/>
    </source>
</evidence>
<name>A0A450U5R6_9GAMM</name>
<feature type="active site" evidence="5">
    <location>
        <position position="235"/>
    </location>
</feature>
<dbReference type="UniPathway" id="UPA00078"/>
<dbReference type="GO" id="GO:0009102">
    <property type="term" value="P:biotin biosynthetic process"/>
    <property type="evidence" value="ECO:0007669"/>
    <property type="project" value="UniProtKB-UniRule"/>
</dbReference>
<keyword evidence="2 5" id="KW-0963">Cytoplasm</keyword>
<comment type="function">
    <text evidence="5">The physiological role of BioH is to remove the methyl group introduced by BioC when the pimeloyl moiety is complete. It allows to synthesize pimeloyl-ACP via the fatty acid synthetic pathway through the hydrolysis of the ester bonds of pimeloyl-ACP esters.</text>
</comment>